<evidence type="ECO:0000313" key="2">
    <source>
        <dbReference type="Proteomes" id="UP001308776"/>
    </source>
</evidence>
<sequence length="100" mass="11274">MTTKPKAPATNVRPTAPTKTLQVIESPEINRHPSPRLGTAAEVRMEMARLYREARTGQMEVSDATKLAYLLTQLATLMRIDDLEQRTAALERILKSEVKR</sequence>
<dbReference type="Proteomes" id="UP001308776">
    <property type="component" value="Unassembled WGS sequence"/>
</dbReference>
<organism evidence="1 2">
    <name type="scientific">Acidithiobacillus ferriphilus</name>
    <dbReference type="NCBI Taxonomy" id="1689834"/>
    <lineage>
        <taxon>Bacteria</taxon>
        <taxon>Pseudomonadati</taxon>
        <taxon>Pseudomonadota</taxon>
        <taxon>Acidithiobacillia</taxon>
        <taxon>Acidithiobacillales</taxon>
        <taxon>Acidithiobacillaceae</taxon>
        <taxon>Acidithiobacillus</taxon>
    </lineage>
</organism>
<evidence type="ECO:0000313" key="1">
    <source>
        <dbReference type="EMBL" id="MEB8515260.1"/>
    </source>
</evidence>
<evidence type="ECO:0008006" key="3">
    <source>
        <dbReference type="Google" id="ProtNLM"/>
    </source>
</evidence>
<keyword evidence="2" id="KW-1185">Reference proteome</keyword>
<gene>
    <name evidence="1" type="ORF">OW717_14585</name>
</gene>
<dbReference type="RefSeq" id="WP_064220177.1">
    <property type="nucleotide sequence ID" value="NZ_JAQGFL010000216.1"/>
</dbReference>
<accession>A0ABU6FWS7</accession>
<dbReference type="EMBL" id="JAQGFR010000272">
    <property type="protein sequence ID" value="MEB8515260.1"/>
    <property type="molecule type" value="Genomic_DNA"/>
</dbReference>
<name>A0ABU6FWS7_9PROT</name>
<protein>
    <recommendedName>
        <fullName evidence="3">Cell division protein ZapA</fullName>
    </recommendedName>
</protein>
<comment type="caution">
    <text evidence="1">The sequence shown here is derived from an EMBL/GenBank/DDBJ whole genome shotgun (WGS) entry which is preliminary data.</text>
</comment>
<reference evidence="1 2" key="1">
    <citation type="submission" date="2022-11" db="EMBL/GenBank/DDBJ databases">
        <title>Comparative genomics analysis of Acidithiobacillus ferriphilus.</title>
        <authorList>
            <person name="Ma L."/>
        </authorList>
    </citation>
    <scope>NUCLEOTIDE SEQUENCE [LARGE SCALE GENOMIC DNA]</scope>
    <source>
        <strain evidence="1 2">DY15</strain>
    </source>
</reference>
<proteinExistence type="predicted"/>